<dbReference type="SUPFAM" id="SSF48403">
    <property type="entry name" value="Ankyrin repeat"/>
    <property type="match status" value="1"/>
</dbReference>
<sequence length="681" mass="75960">MKLDWIQNELRARVCEFTKTFIILDALDECSVTGGTVRQSLDFLFGLQQKANINILASSRFNEEYANLFMRTGAILAIQASEDDIRAYIDHRAAYFSPFVAKKNGLLTYIRDEITKASRGMFLLAKLYLNLVQDGINEKRIRKVIERFQPGSGAYDDAYDETMKRIEQQGKYAEEIAKTIFGWVLLSTRPLSLPEIQHALAVEIDEPEFDDTSIIDVEELLSICIGLITIDADSNSLSKYPFYKYSAQNWGHHYKRHAGEESMTMGLLTTENKVHASSQVIFRSISDRTTQVERDERSPKRMRIQFTESIKIKEPLEGAHLAAFLGLLSPLVSMLDFNMIEVDIEDHVGRTPLSWAVAYGHEEISNMLLQKGANPDSMNHFGFTPLFYAAVSGKVGIMQSLMKAGAQVNRLDRNGRTPLFHAAGGDPLHLNSSAFEGDCLASLELLLAHGASATQVDNIGQTPLFIAATNGRDSVVKLLIERDAHIYYTKSPDLGKLDPLATAAMNGHSTTAKLLFDAGAYTISARDGEAALSAVMLANLLKSGSKGRDDVFRDLIAQGVDPNVRDSYQRLALHFAALYGDENLLKCLLANGADLNAKDVFGRTPIFYAIFGNKHATVSFLLDYPGINWQITDIFGDTPLMQSYTRRHKGNQWSLFTISGKRHYLRLVMRAVNTTPVPFLR</sequence>
<organism evidence="5 6">
    <name type="scientific">Penicillium malachiteum</name>
    <dbReference type="NCBI Taxonomy" id="1324776"/>
    <lineage>
        <taxon>Eukaryota</taxon>
        <taxon>Fungi</taxon>
        <taxon>Dikarya</taxon>
        <taxon>Ascomycota</taxon>
        <taxon>Pezizomycotina</taxon>
        <taxon>Eurotiomycetes</taxon>
        <taxon>Eurotiomycetidae</taxon>
        <taxon>Eurotiales</taxon>
        <taxon>Aspergillaceae</taxon>
        <taxon>Penicillium</taxon>
    </lineage>
</organism>
<dbReference type="PROSITE" id="PS50297">
    <property type="entry name" value="ANK_REP_REGION"/>
    <property type="match status" value="4"/>
</dbReference>
<dbReference type="PANTHER" id="PTHR24198">
    <property type="entry name" value="ANKYRIN REPEAT AND PROTEIN KINASE DOMAIN-CONTAINING PROTEIN"/>
    <property type="match status" value="1"/>
</dbReference>
<feature type="repeat" description="ANK" evidence="3">
    <location>
        <begin position="568"/>
        <end position="600"/>
    </location>
</feature>
<reference evidence="5" key="2">
    <citation type="submission" date="2023-01" db="EMBL/GenBank/DDBJ databases">
        <authorList>
            <person name="Petersen C."/>
        </authorList>
    </citation>
    <scope>NUCLEOTIDE SEQUENCE</scope>
    <source>
        <strain evidence="5">IBT 17514</strain>
    </source>
</reference>
<protein>
    <recommendedName>
        <fullName evidence="4">GPI inositol-deacylase winged helix domain-containing protein</fullName>
    </recommendedName>
</protein>
<name>A0AAD6HEB5_9EURO</name>
<dbReference type="PROSITE" id="PS50088">
    <property type="entry name" value="ANK_REPEAT"/>
    <property type="match status" value="4"/>
</dbReference>
<keyword evidence="1" id="KW-0677">Repeat</keyword>
<dbReference type="Gene3D" id="1.25.40.20">
    <property type="entry name" value="Ankyrin repeat-containing domain"/>
    <property type="match status" value="2"/>
</dbReference>
<dbReference type="Proteomes" id="UP001215712">
    <property type="component" value="Unassembled WGS sequence"/>
</dbReference>
<dbReference type="Pfam" id="PF22939">
    <property type="entry name" value="WHD_GPIID"/>
    <property type="match status" value="1"/>
</dbReference>
<feature type="repeat" description="ANK" evidence="3">
    <location>
        <begin position="381"/>
        <end position="413"/>
    </location>
</feature>
<evidence type="ECO:0000256" key="1">
    <source>
        <dbReference type="ARBA" id="ARBA00022737"/>
    </source>
</evidence>
<evidence type="ECO:0000313" key="5">
    <source>
        <dbReference type="EMBL" id="KAJ5709969.1"/>
    </source>
</evidence>
<dbReference type="Pfam" id="PF12796">
    <property type="entry name" value="Ank_2"/>
    <property type="match status" value="3"/>
</dbReference>
<dbReference type="PANTHER" id="PTHR24198:SF165">
    <property type="entry name" value="ANKYRIN REPEAT-CONTAINING PROTEIN-RELATED"/>
    <property type="match status" value="1"/>
</dbReference>
<dbReference type="InterPro" id="IPR054471">
    <property type="entry name" value="GPIID_WHD"/>
</dbReference>
<evidence type="ECO:0000313" key="6">
    <source>
        <dbReference type="Proteomes" id="UP001215712"/>
    </source>
</evidence>
<comment type="caution">
    <text evidence="5">The sequence shown here is derived from an EMBL/GenBank/DDBJ whole genome shotgun (WGS) entry which is preliminary data.</text>
</comment>
<gene>
    <name evidence="5" type="ORF">N7493_009561</name>
</gene>
<feature type="domain" description="GPI inositol-deacylase winged helix" evidence="4">
    <location>
        <begin position="170"/>
        <end position="232"/>
    </location>
</feature>
<dbReference type="InterPro" id="IPR036770">
    <property type="entry name" value="Ankyrin_rpt-contain_sf"/>
</dbReference>
<reference evidence="5" key="1">
    <citation type="journal article" date="2023" name="IMA Fungus">
        <title>Comparative genomic study of the Penicillium genus elucidates a diverse pangenome and 15 lateral gene transfer events.</title>
        <authorList>
            <person name="Petersen C."/>
            <person name="Sorensen T."/>
            <person name="Nielsen M.R."/>
            <person name="Sondergaard T.E."/>
            <person name="Sorensen J.L."/>
            <person name="Fitzpatrick D.A."/>
            <person name="Frisvad J.C."/>
            <person name="Nielsen K.L."/>
        </authorList>
    </citation>
    <scope>NUCLEOTIDE SEQUENCE</scope>
    <source>
        <strain evidence="5">IBT 17514</strain>
    </source>
</reference>
<dbReference type="GO" id="GO:0005737">
    <property type="term" value="C:cytoplasm"/>
    <property type="evidence" value="ECO:0007669"/>
    <property type="project" value="TreeGrafter"/>
</dbReference>
<dbReference type="InterPro" id="IPR002110">
    <property type="entry name" value="Ankyrin_rpt"/>
</dbReference>
<feature type="repeat" description="ANK" evidence="3">
    <location>
        <begin position="348"/>
        <end position="380"/>
    </location>
</feature>
<keyword evidence="6" id="KW-1185">Reference proteome</keyword>
<feature type="repeat" description="ANK" evidence="3">
    <location>
        <begin position="459"/>
        <end position="491"/>
    </location>
</feature>
<evidence type="ECO:0000256" key="3">
    <source>
        <dbReference type="PROSITE-ProRule" id="PRU00023"/>
    </source>
</evidence>
<dbReference type="SMART" id="SM00248">
    <property type="entry name" value="ANK"/>
    <property type="match status" value="8"/>
</dbReference>
<dbReference type="EMBL" id="JAQJAN010000017">
    <property type="protein sequence ID" value="KAJ5709969.1"/>
    <property type="molecule type" value="Genomic_DNA"/>
</dbReference>
<proteinExistence type="predicted"/>
<accession>A0AAD6HEB5</accession>
<evidence type="ECO:0000256" key="2">
    <source>
        <dbReference type="ARBA" id="ARBA00023043"/>
    </source>
</evidence>
<dbReference type="PRINTS" id="PR01415">
    <property type="entry name" value="ANKYRIN"/>
</dbReference>
<dbReference type="AlphaFoldDB" id="A0AAD6HEB5"/>
<evidence type="ECO:0000259" key="4">
    <source>
        <dbReference type="Pfam" id="PF22939"/>
    </source>
</evidence>
<keyword evidence="2 3" id="KW-0040">ANK repeat</keyword>